<evidence type="ECO:0000313" key="2">
    <source>
        <dbReference type="EMBL" id="MFD2704218.1"/>
    </source>
</evidence>
<evidence type="ECO:0000313" key="3">
    <source>
        <dbReference type="Proteomes" id="UP001597520"/>
    </source>
</evidence>
<feature type="domain" description="Nucleotide modification associated" evidence="1">
    <location>
        <begin position="41"/>
        <end position="103"/>
    </location>
</feature>
<gene>
    <name evidence="2" type="ORF">ACFSUB_01960</name>
</gene>
<dbReference type="InterPro" id="IPR011630">
    <property type="entry name" value="DUF1599"/>
</dbReference>
<keyword evidence="3" id="KW-1185">Reference proteome</keyword>
<dbReference type="Proteomes" id="UP001597520">
    <property type="component" value="Unassembled WGS sequence"/>
</dbReference>
<dbReference type="RefSeq" id="WP_380711507.1">
    <property type="nucleotide sequence ID" value="NZ_JBHUML010000002.1"/>
</dbReference>
<protein>
    <submittedName>
        <fullName evidence="2">Nucleotide modification associated domain-containing protein</fullName>
    </submittedName>
</protein>
<comment type="caution">
    <text evidence="2">The sequence shown here is derived from an EMBL/GenBank/DDBJ whole genome shotgun (WGS) entry which is preliminary data.</text>
</comment>
<sequence length="110" mass="12552">MRDTGKDEYMETAYRDIDPGDILGRHIRSAALDISKMVANKNADYGSSFEKTLNEYGDKALIIRLSDKLERLKTLEASDMQYIDDERVEDTIQDIAGYCILRLALARTDQ</sequence>
<name>A0ABW5SY08_9BACI</name>
<dbReference type="EMBL" id="JBHUML010000002">
    <property type="protein sequence ID" value="MFD2704218.1"/>
    <property type="molecule type" value="Genomic_DNA"/>
</dbReference>
<reference evidence="3" key="1">
    <citation type="journal article" date="2019" name="Int. J. Syst. Evol. Microbiol.">
        <title>The Global Catalogue of Microorganisms (GCM) 10K type strain sequencing project: providing services to taxonomists for standard genome sequencing and annotation.</title>
        <authorList>
            <consortium name="The Broad Institute Genomics Platform"/>
            <consortium name="The Broad Institute Genome Sequencing Center for Infectious Disease"/>
            <person name="Wu L."/>
            <person name="Ma J."/>
        </authorList>
    </citation>
    <scope>NUCLEOTIDE SEQUENCE [LARGE SCALE GENOMIC DNA]</scope>
    <source>
        <strain evidence="3">KCTC 33792</strain>
    </source>
</reference>
<dbReference type="Pfam" id="PF07659">
    <property type="entry name" value="DUF1599"/>
    <property type="match status" value="1"/>
</dbReference>
<accession>A0ABW5SY08</accession>
<proteinExistence type="predicted"/>
<evidence type="ECO:0000259" key="1">
    <source>
        <dbReference type="Pfam" id="PF07659"/>
    </source>
</evidence>
<organism evidence="2 3">
    <name type="scientific">Salibacterium lacus</name>
    <dbReference type="NCBI Taxonomy" id="1898109"/>
    <lineage>
        <taxon>Bacteria</taxon>
        <taxon>Bacillati</taxon>
        <taxon>Bacillota</taxon>
        <taxon>Bacilli</taxon>
        <taxon>Bacillales</taxon>
        <taxon>Bacillaceae</taxon>
    </lineage>
</organism>